<dbReference type="InterPro" id="IPR003018">
    <property type="entry name" value="GAF"/>
</dbReference>
<dbReference type="eggNOG" id="COG2208">
    <property type="taxonomic scope" value="Bacteria"/>
</dbReference>
<dbReference type="InterPro" id="IPR001932">
    <property type="entry name" value="PPM-type_phosphatase-like_dom"/>
</dbReference>
<feature type="domain" description="PPM-type phosphatase" evidence="2">
    <location>
        <begin position="429"/>
        <end position="648"/>
    </location>
</feature>
<evidence type="ECO:0000256" key="1">
    <source>
        <dbReference type="ARBA" id="ARBA00022801"/>
    </source>
</evidence>
<dbReference type="eggNOG" id="COG2203">
    <property type="taxonomic scope" value="Bacteria"/>
</dbReference>
<dbReference type="SUPFAM" id="SSF55781">
    <property type="entry name" value="GAF domain-like"/>
    <property type="match status" value="1"/>
</dbReference>
<dbReference type="SMART" id="SM00331">
    <property type="entry name" value="PP2C_SIG"/>
    <property type="match status" value="1"/>
</dbReference>
<evidence type="ECO:0000313" key="4">
    <source>
        <dbReference type="Proteomes" id="UP000000844"/>
    </source>
</evidence>
<protein>
    <submittedName>
        <fullName evidence="3">Protein serine phosphatase with GAF(S) sensor(S)</fullName>
    </submittedName>
</protein>
<sequence>MVREVLAEVGLTDLMDEALLLTTELATNGVIHAGTDLDVNVAADDRGVTVTVTDFRSGPIGPATPVPPDEGAEHGRGLLLVDQFASSWGISHDPDGKGVWFRLEVPSTAARALTGEKRGDAPAVVTEVPEDDVAAIARTAERVSWLIHIGDELRTKLTLPQLISEMLLRLCEVIGAPGGVVYLDTADGSGPAVVAKHGNITSGDTMVSVALPVHRPYSGRVELFPDSDPPPYWTSLAALSADRMALAIETDRVTGSDRRRRGWLTFLAEAGELLAQSLDVNLTLALVPQIMVPRLGEWCAVHTVDEWGNTELAAAVHASESSLPRLRQRLAEPELAARIRGVDVHAGAVPLPPPAEGVVIPLVARGTVLGVLAVGRPVGRTHSRDDITILEDAARRAALAIDNARIHSERAEIARDFQQSLLPSALPKAKGLAFAAEYIPAATGTEVDGDFYDVLELEGGGYFVSIGDVCGKGARAGAVTGLVRDVLRVMTRDHRPLPRTLELLNQTLLEQSTEGRYATLATATVTRDDANLDIELVLSGHERPLLLHREGKCEYVGALGTAVGLLPKLAVNPVKCTLLPGDALVFYTDGVTERRDGSKLFGHANICRSLRPLAGYPANVIAAKLRSAVINYSDEDPRDDMAVLVLANEAPLSGG</sequence>
<dbReference type="InterPro" id="IPR003594">
    <property type="entry name" value="HATPase_dom"/>
</dbReference>
<dbReference type="CDD" id="cd16936">
    <property type="entry name" value="HATPase_RsbW-like"/>
    <property type="match status" value="1"/>
</dbReference>
<keyword evidence="1" id="KW-0378">Hydrolase</keyword>
<dbReference type="Gene3D" id="3.30.565.10">
    <property type="entry name" value="Histidine kinase-like ATPase, C-terminal domain"/>
    <property type="match status" value="1"/>
</dbReference>
<reference evidence="3 4" key="1">
    <citation type="journal article" date="2009" name="Stand. Genomic Sci.">
        <title>Complete genome sequence of Stackebrandtia nassauensis type strain (LLR-40K-21).</title>
        <authorList>
            <person name="Munk C."/>
            <person name="Lapidus A."/>
            <person name="Copeland A."/>
            <person name="Jando M."/>
            <person name="Mayilraj S."/>
            <person name="Glavina Del Rio T."/>
            <person name="Nolan M."/>
            <person name="Chen F."/>
            <person name="Lucas S."/>
            <person name="Tice H."/>
            <person name="Cheng J.F."/>
            <person name="Han C."/>
            <person name="Detter J.C."/>
            <person name="Bruce D."/>
            <person name="Goodwin L."/>
            <person name="Chain P."/>
            <person name="Pitluck S."/>
            <person name="Goker M."/>
            <person name="Ovchinikova G."/>
            <person name="Pati A."/>
            <person name="Ivanova N."/>
            <person name="Mavromatis K."/>
            <person name="Chen A."/>
            <person name="Palaniappan K."/>
            <person name="Land M."/>
            <person name="Hauser L."/>
            <person name="Chang Y.J."/>
            <person name="Jeffries C.D."/>
            <person name="Bristow J."/>
            <person name="Eisen J.A."/>
            <person name="Markowitz V."/>
            <person name="Hugenholtz P."/>
            <person name="Kyrpides N.C."/>
            <person name="Klenk H.P."/>
        </authorList>
    </citation>
    <scope>NUCLEOTIDE SEQUENCE [LARGE SCALE GENOMIC DNA]</scope>
    <source>
        <strain evidence="4">DSM 44728 / CIP 108903 / NRRL B-16338 / NBRC 102104 / LLR-40K-21</strain>
    </source>
</reference>
<dbReference type="InterPro" id="IPR029016">
    <property type="entry name" value="GAF-like_dom_sf"/>
</dbReference>
<evidence type="ECO:0000313" key="3">
    <source>
        <dbReference type="EMBL" id="ADD40762.1"/>
    </source>
</evidence>
<dbReference type="Pfam" id="PF13581">
    <property type="entry name" value="HATPase_c_2"/>
    <property type="match status" value="1"/>
</dbReference>
<dbReference type="InterPro" id="IPR036457">
    <property type="entry name" value="PPM-type-like_dom_sf"/>
</dbReference>
<dbReference type="SUPFAM" id="SSF81606">
    <property type="entry name" value="PP2C-like"/>
    <property type="match status" value="1"/>
</dbReference>
<dbReference type="Gene3D" id="3.60.40.10">
    <property type="entry name" value="PPM-type phosphatase domain"/>
    <property type="match status" value="1"/>
</dbReference>
<dbReference type="AlphaFoldDB" id="D3QA50"/>
<organism evidence="3 4">
    <name type="scientific">Stackebrandtia nassauensis (strain DSM 44728 / CIP 108903 / NRRL B-16338 / NBRC 102104 / LLR-40K-21)</name>
    <dbReference type="NCBI Taxonomy" id="446470"/>
    <lineage>
        <taxon>Bacteria</taxon>
        <taxon>Bacillati</taxon>
        <taxon>Actinomycetota</taxon>
        <taxon>Actinomycetes</taxon>
        <taxon>Glycomycetales</taxon>
        <taxon>Glycomycetaceae</taxon>
        <taxon>Stackebrandtia</taxon>
    </lineage>
</organism>
<dbReference type="STRING" id="446470.Snas_1052"/>
<dbReference type="EMBL" id="CP001778">
    <property type="protein sequence ID" value="ADD40762.1"/>
    <property type="molecule type" value="Genomic_DNA"/>
</dbReference>
<dbReference type="PANTHER" id="PTHR43156">
    <property type="entry name" value="STAGE II SPORULATION PROTEIN E-RELATED"/>
    <property type="match status" value="1"/>
</dbReference>
<accession>D3QA50</accession>
<dbReference type="KEGG" id="sna:Snas_1052"/>
<gene>
    <name evidence="3" type="ordered locus">Snas_1052</name>
</gene>
<dbReference type="Pfam" id="PF13492">
    <property type="entry name" value="GAF_3"/>
    <property type="match status" value="1"/>
</dbReference>
<dbReference type="PANTHER" id="PTHR43156:SF2">
    <property type="entry name" value="STAGE II SPORULATION PROTEIN E"/>
    <property type="match status" value="1"/>
</dbReference>
<dbReference type="eggNOG" id="COG2172">
    <property type="taxonomic scope" value="Bacteria"/>
</dbReference>
<dbReference type="Proteomes" id="UP000000844">
    <property type="component" value="Chromosome"/>
</dbReference>
<dbReference type="InterPro" id="IPR052016">
    <property type="entry name" value="Bact_Sigma-Reg"/>
</dbReference>
<evidence type="ECO:0000259" key="2">
    <source>
        <dbReference type="SMART" id="SM00331"/>
    </source>
</evidence>
<name>D3QA50_STANL</name>
<dbReference type="GO" id="GO:0016791">
    <property type="term" value="F:phosphatase activity"/>
    <property type="evidence" value="ECO:0007669"/>
    <property type="project" value="TreeGrafter"/>
</dbReference>
<proteinExistence type="predicted"/>
<dbReference type="Pfam" id="PF07228">
    <property type="entry name" value="SpoIIE"/>
    <property type="match status" value="1"/>
</dbReference>
<dbReference type="HOGENOM" id="CLU_014270_1_0_11"/>
<dbReference type="InterPro" id="IPR036890">
    <property type="entry name" value="HATPase_C_sf"/>
</dbReference>
<dbReference type="Gene3D" id="3.30.450.40">
    <property type="match status" value="1"/>
</dbReference>
<keyword evidence="4" id="KW-1185">Reference proteome</keyword>